<dbReference type="Proteomes" id="UP000254020">
    <property type="component" value="Unassembled WGS sequence"/>
</dbReference>
<dbReference type="Gene3D" id="3.10.350.10">
    <property type="entry name" value="LysM domain"/>
    <property type="match status" value="1"/>
</dbReference>
<evidence type="ECO:0000259" key="2">
    <source>
        <dbReference type="PROSITE" id="PS51782"/>
    </source>
</evidence>
<protein>
    <submittedName>
        <fullName evidence="3">Putative lipoprotein</fullName>
    </submittedName>
</protein>
<dbReference type="PROSITE" id="PS51257">
    <property type="entry name" value="PROKAR_LIPOPROTEIN"/>
    <property type="match status" value="1"/>
</dbReference>
<feature type="chain" id="PRO_5016573165" evidence="1">
    <location>
        <begin position="19"/>
        <end position="54"/>
    </location>
</feature>
<dbReference type="PROSITE" id="PS51782">
    <property type="entry name" value="LYSM"/>
    <property type="match status" value="1"/>
</dbReference>
<sequence length="54" mass="5715">MMKRFYMTLMLAASLVLAGCSSTSDSGGTYTVKRGDTLYGISRTTGTSVRDLAA</sequence>
<feature type="domain" description="LysM" evidence="2">
    <location>
        <begin position="28"/>
        <end position="54"/>
    </location>
</feature>
<name>A0A377Z4L0_KLEPN</name>
<accession>A0A377Z4L0</accession>
<keyword evidence="3" id="KW-0449">Lipoprotein</keyword>
<keyword evidence="1" id="KW-0732">Signal</keyword>
<evidence type="ECO:0000313" key="4">
    <source>
        <dbReference type="Proteomes" id="UP000254020"/>
    </source>
</evidence>
<evidence type="ECO:0000313" key="3">
    <source>
        <dbReference type="EMBL" id="STU60437.1"/>
    </source>
</evidence>
<gene>
    <name evidence="3" type="primary">ygeR_1</name>
    <name evidence="3" type="ORF">NCTC9504_01319</name>
</gene>
<dbReference type="EMBL" id="UGMA01000005">
    <property type="protein sequence ID" value="STU60437.1"/>
    <property type="molecule type" value="Genomic_DNA"/>
</dbReference>
<feature type="signal peptide" evidence="1">
    <location>
        <begin position="1"/>
        <end position="18"/>
    </location>
</feature>
<dbReference type="InterPro" id="IPR018392">
    <property type="entry name" value="LysM"/>
</dbReference>
<dbReference type="InterPro" id="IPR036779">
    <property type="entry name" value="LysM_dom_sf"/>
</dbReference>
<dbReference type="Pfam" id="PF01476">
    <property type="entry name" value="LysM"/>
    <property type="match status" value="1"/>
</dbReference>
<evidence type="ECO:0000256" key="1">
    <source>
        <dbReference type="SAM" id="SignalP"/>
    </source>
</evidence>
<proteinExistence type="predicted"/>
<dbReference type="CDD" id="cd00118">
    <property type="entry name" value="LysM"/>
    <property type="match status" value="1"/>
</dbReference>
<dbReference type="SUPFAM" id="SSF54106">
    <property type="entry name" value="LysM domain"/>
    <property type="match status" value="1"/>
</dbReference>
<dbReference type="AlphaFoldDB" id="A0A377Z4L0"/>
<reference evidence="3 4" key="1">
    <citation type="submission" date="2018-06" db="EMBL/GenBank/DDBJ databases">
        <authorList>
            <consortium name="Pathogen Informatics"/>
            <person name="Doyle S."/>
        </authorList>
    </citation>
    <scope>NUCLEOTIDE SEQUENCE [LARGE SCALE GENOMIC DNA]</scope>
    <source>
        <strain evidence="3 4">NCTC9504</strain>
    </source>
</reference>
<organism evidence="3 4">
    <name type="scientific">Klebsiella pneumoniae subsp. pneumoniae</name>
    <dbReference type="NCBI Taxonomy" id="72407"/>
    <lineage>
        <taxon>Bacteria</taxon>
        <taxon>Pseudomonadati</taxon>
        <taxon>Pseudomonadota</taxon>
        <taxon>Gammaproteobacteria</taxon>
        <taxon>Enterobacterales</taxon>
        <taxon>Enterobacteriaceae</taxon>
        <taxon>Klebsiella/Raoultella group</taxon>
        <taxon>Klebsiella</taxon>
        <taxon>Klebsiella pneumoniae complex</taxon>
    </lineage>
</organism>